<evidence type="ECO:0000313" key="2">
    <source>
        <dbReference type="EMBL" id="PRD53122.1"/>
    </source>
</evidence>
<dbReference type="Proteomes" id="UP000238563">
    <property type="component" value="Unassembled WGS sequence"/>
</dbReference>
<organism evidence="2 3">
    <name type="scientific">Phyllobacterium myrsinacearum</name>
    <dbReference type="NCBI Taxonomy" id="28101"/>
    <lineage>
        <taxon>Bacteria</taxon>
        <taxon>Pseudomonadati</taxon>
        <taxon>Pseudomonadota</taxon>
        <taxon>Alphaproteobacteria</taxon>
        <taxon>Hyphomicrobiales</taxon>
        <taxon>Phyllobacteriaceae</taxon>
        <taxon>Phyllobacterium</taxon>
    </lineage>
</organism>
<keyword evidence="1" id="KW-1133">Transmembrane helix</keyword>
<dbReference type="EMBL" id="PVBT01000003">
    <property type="protein sequence ID" value="PRD53122.1"/>
    <property type="molecule type" value="Genomic_DNA"/>
</dbReference>
<protein>
    <recommendedName>
        <fullName evidence="4">DUF2628 domain-containing protein</fullName>
    </recommendedName>
</protein>
<dbReference type="RefSeq" id="WP_105734130.1">
    <property type="nucleotide sequence ID" value="NZ_PVBT01000003.1"/>
</dbReference>
<sequence length="164" mass="17695">MASYIVLIPPLQDNQRQDDRTVFIRDGFALIAFFLPVPWLLFNRLWFEAALVFAAVAAISIVGSYTGHASLAEIVAALLALLVAFEANNWRISALERRGFDQAAIIDARSAADAETIYFHGDAFAADPDPVPPAIDLVMPSAVPAPKKPAVGGMLGLVGYRGER</sequence>
<feature type="transmembrane region" description="Helical" evidence="1">
    <location>
        <begin position="22"/>
        <end position="42"/>
    </location>
</feature>
<keyword evidence="1" id="KW-0472">Membrane</keyword>
<dbReference type="OrthoDB" id="7285394at2"/>
<dbReference type="AlphaFoldDB" id="A0A2S9JJ66"/>
<evidence type="ECO:0000256" key="1">
    <source>
        <dbReference type="SAM" id="Phobius"/>
    </source>
</evidence>
<gene>
    <name evidence="2" type="ORF">C5750_12005</name>
</gene>
<accession>A0A2S9JJ66</accession>
<feature type="transmembrane region" description="Helical" evidence="1">
    <location>
        <begin position="49"/>
        <end position="65"/>
    </location>
</feature>
<keyword evidence="3" id="KW-1185">Reference proteome</keyword>
<keyword evidence="1" id="KW-0812">Transmembrane</keyword>
<reference evidence="2 3" key="1">
    <citation type="submission" date="2018-02" db="EMBL/GenBank/DDBJ databases">
        <title>The draft genome of Phyllobacterium myrsinacearum DSM5892.</title>
        <authorList>
            <person name="Li L."/>
            <person name="Liu L."/>
            <person name="Zhang X."/>
            <person name="Wang T."/>
        </authorList>
    </citation>
    <scope>NUCLEOTIDE SEQUENCE [LARGE SCALE GENOMIC DNA]</scope>
    <source>
        <strain evidence="2 3">DSM 5892</strain>
    </source>
</reference>
<dbReference type="InterPro" id="IPR024399">
    <property type="entry name" value="DUF2628"/>
</dbReference>
<dbReference type="Pfam" id="PF10947">
    <property type="entry name" value="DUF2628"/>
    <property type="match status" value="1"/>
</dbReference>
<name>A0A2S9JJ66_9HYPH</name>
<proteinExistence type="predicted"/>
<comment type="caution">
    <text evidence="2">The sequence shown here is derived from an EMBL/GenBank/DDBJ whole genome shotgun (WGS) entry which is preliminary data.</text>
</comment>
<evidence type="ECO:0000313" key="3">
    <source>
        <dbReference type="Proteomes" id="UP000238563"/>
    </source>
</evidence>
<evidence type="ECO:0008006" key="4">
    <source>
        <dbReference type="Google" id="ProtNLM"/>
    </source>
</evidence>